<dbReference type="EMBL" id="QXFV01001444">
    <property type="protein sequence ID" value="KAE9005710.1"/>
    <property type="molecule type" value="Genomic_DNA"/>
</dbReference>
<dbReference type="Proteomes" id="UP000429607">
    <property type="component" value="Unassembled WGS sequence"/>
</dbReference>
<sequence length="52" mass="5527">MSASMCLVVCSQSRPALLEPAIVTCELHPCCIAACAKLPAISFSHLLCRCHP</sequence>
<dbReference type="Proteomes" id="UP000435112">
    <property type="component" value="Unassembled WGS sequence"/>
</dbReference>
<comment type="caution">
    <text evidence="2">The sequence shown here is derived from an EMBL/GenBank/DDBJ whole genome shotgun (WGS) entry which is preliminary data.</text>
</comment>
<organism evidence="2 3">
    <name type="scientific">Phytophthora rubi</name>
    <dbReference type="NCBI Taxonomy" id="129364"/>
    <lineage>
        <taxon>Eukaryota</taxon>
        <taxon>Sar</taxon>
        <taxon>Stramenopiles</taxon>
        <taxon>Oomycota</taxon>
        <taxon>Peronosporomycetes</taxon>
        <taxon>Peronosporales</taxon>
        <taxon>Peronosporaceae</taxon>
        <taxon>Phytophthora</taxon>
    </lineage>
</organism>
<name>A0A6A3KE24_9STRA</name>
<evidence type="ECO:0000313" key="4">
    <source>
        <dbReference type="Proteomes" id="UP000435112"/>
    </source>
</evidence>
<protein>
    <submittedName>
        <fullName evidence="2">Uncharacterized protein</fullName>
    </submittedName>
</protein>
<evidence type="ECO:0000313" key="2">
    <source>
        <dbReference type="EMBL" id="KAE9005710.1"/>
    </source>
</evidence>
<gene>
    <name evidence="2" type="ORF">PR001_g17378</name>
    <name evidence="1" type="ORF">PR002_g17671</name>
</gene>
<dbReference type="EMBL" id="QXFU01001444">
    <property type="protein sequence ID" value="KAE9002288.1"/>
    <property type="molecule type" value="Genomic_DNA"/>
</dbReference>
<evidence type="ECO:0000313" key="1">
    <source>
        <dbReference type="EMBL" id="KAE9002288.1"/>
    </source>
</evidence>
<dbReference type="OrthoDB" id="10269165at2759"/>
<dbReference type="AlphaFoldDB" id="A0A6A3KE24"/>
<accession>A0A6A3KE24</accession>
<proteinExistence type="predicted"/>
<evidence type="ECO:0000313" key="3">
    <source>
        <dbReference type="Proteomes" id="UP000429607"/>
    </source>
</evidence>
<reference evidence="3 4" key="1">
    <citation type="submission" date="2018-09" db="EMBL/GenBank/DDBJ databases">
        <title>Genomic investigation of the strawberry pathogen Phytophthora fragariae indicates pathogenicity is determined by transcriptional variation in three key races.</title>
        <authorList>
            <person name="Adams T.M."/>
            <person name="Armitage A.D."/>
            <person name="Sobczyk M.K."/>
            <person name="Bates H.J."/>
            <person name="Dunwell J.M."/>
            <person name="Nellist C.F."/>
            <person name="Harrison R.J."/>
        </authorList>
    </citation>
    <scope>NUCLEOTIDE SEQUENCE [LARGE SCALE GENOMIC DNA]</scope>
    <source>
        <strain evidence="2 3">SCRP249</strain>
        <strain evidence="1 4">SCRP324</strain>
    </source>
</reference>